<dbReference type="OrthoDB" id="6818826at2759"/>
<evidence type="ECO:0000313" key="1">
    <source>
        <dbReference type="EMBL" id="CAH0560497.1"/>
    </source>
</evidence>
<organism evidence="1 2">
    <name type="scientific">Brassicogethes aeneus</name>
    <name type="common">Rape pollen beetle</name>
    <name type="synonym">Meligethes aeneus</name>
    <dbReference type="NCBI Taxonomy" id="1431903"/>
    <lineage>
        <taxon>Eukaryota</taxon>
        <taxon>Metazoa</taxon>
        <taxon>Ecdysozoa</taxon>
        <taxon>Arthropoda</taxon>
        <taxon>Hexapoda</taxon>
        <taxon>Insecta</taxon>
        <taxon>Pterygota</taxon>
        <taxon>Neoptera</taxon>
        <taxon>Endopterygota</taxon>
        <taxon>Coleoptera</taxon>
        <taxon>Polyphaga</taxon>
        <taxon>Cucujiformia</taxon>
        <taxon>Nitidulidae</taxon>
        <taxon>Meligethinae</taxon>
        <taxon>Brassicogethes</taxon>
    </lineage>
</organism>
<protein>
    <submittedName>
        <fullName evidence="1">Uncharacterized protein</fullName>
    </submittedName>
</protein>
<dbReference type="Proteomes" id="UP001154078">
    <property type="component" value="Chromosome 7"/>
</dbReference>
<evidence type="ECO:0000313" key="2">
    <source>
        <dbReference type="Proteomes" id="UP001154078"/>
    </source>
</evidence>
<reference evidence="1" key="1">
    <citation type="submission" date="2021-12" db="EMBL/GenBank/DDBJ databases">
        <authorList>
            <person name="King R."/>
        </authorList>
    </citation>
    <scope>NUCLEOTIDE SEQUENCE</scope>
</reference>
<dbReference type="AlphaFoldDB" id="A0A9P0BD28"/>
<keyword evidence="2" id="KW-1185">Reference proteome</keyword>
<proteinExistence type="predicted"/>
<gene>
    <name evidence="1" type="ORF">MELIAE_LOCUS10242</name>
</gene>
<name>A0A9P0BD28_BRAAE</name>
<accession>A0A9P0BD28</accession>
<sequence>MSCIMASSLSASCSNSAVTTRRKTDIWLVGQTSSISQAKLPTKQEVLRLFFHYKSDSKQNIKKCCHFTADDVLSVWEKAGIPTQLKKHVVGKVENLFRDWQKLKKNKENKAKRSEGIKQKEEEWQMKLKNLFDIAHADALNMIRIQEDKDFLIAQREKDRRGQIGNLDRS</sequence>
<dbReference type="EMBL" id="OV121138">
    <property type="protein sequence ID" value="CAH0560497.1"/>
    <property type="molecule type" value="Genomic_DNA"/>
</dbReference>